<keyword evidence="2" id="KW-0812">Transmembrane</keyword>
<sequence length="298" mass="31402">MFFTRFSAMVGTLVLVPCLATAAPVVFSASGPDAASIQAEVDEFRDALGALNPNEPENFEGGRRQINWDAAPDAISDPNAFPGDFFNFNSAPRARGIEFRPTEREDLGPDRESAEGFQLSSTEASGEPIRFGLEESLGIFSPERLFAPIGGTVFDVFFFDPSDQTTPAGSLGLGIVFTNVKKTESGTDAKVDFFKVGQDVATDTPEFTAFAPESGPGGLSFLGVLFEEPVLGAATVSAGFHSIDDSYFGSQAVAMDDFIFGEPIPQVAPVPVPASAVLLGSALLGGGAVARSRRRKKA</sequence>
<feature type="signal peptide" evidence="3">
    <location>
        <begin position="1"/>
        <end position="22"/>
    </location>
</feature>
<evidence type="ECO:0000256" key="3">
    <source>
        <dbReference type="SAM" id="SignalP"/>
    </source>
</evidence>
<dbReference type="Proteomes" id="UP000436822">
    <property type="component" value="Unassembled WGS sequence"/>
</dbReference>
<keyword evidence="5" id="KW-1185">Reference proteome</keyword>
<comment type="caution">
    <text evidence="4">The sequence shown here is derived from an EMBL/GenBank/DDBJ whole genome shotgun (WGS) entry which is preliminary data.</text>
</comment>
<dbReference type="RefSeq" id="WP_159804692.1">
    <property type="nucleotide sequence ID" value="NZ_BLJE01000001.1"/>
</dbReference>
<feature type="region of interest" description="Disordered" evidence="1">
    <location>
        <begin position="101"/>
        <end position="121"/>
    </location>
</feature>
<keyword evidence="2" id="KW-1133">Transmembrane helix</keyword>
<dbReference type="EMBL" id="BLJE01000001">
    <property type="protein sequence ID" value="GFE63793.1"/>
    <property type="molecule type" value="Genomic_DNA"/>
</dbReference>
<dbReference type="AlphaFoldDB" id="A0A6N6JBX0"/>
<evidence type="ECO:0000313" key="4">
    <source>
        <dbReference type="EMBL" id="GFE63793.1"/>
    </source>
</evidence>
<dbReference type="OrthoDB" id="937176at2"/>
<gene>
    <name evidence="4" type="ORF">KIN_08670</name>
</gene>
<evidence type="ECO:0000256" key="1">
    <source>
        <dbReference type="SAM" id="MobiDB-lite"/>
    </source>
</evidence>
<proteinExistence type="predicted"/>
<evidence type="ECO:0000313" key="5">
    <source>
        <dbReference type="Proteomes" id="UP000436822"/>
    </source>
</evidence>
<keyword evidence="3" id="KW-0732">Signal</keyword>
<feature type="compositionally biased region" description="Basic and acidic residues" evidence="1">
    <location>
        <begin position="101"/>
        <end position="114"/>
    </location>
</feature>
<name>A0A6N6JBX0_9RHOB</name>
<feature type="chain" id="PRO_5027036344" description="VPLPA-CTERM protein sorting domain-containing protein" evidence="3">
    <location>
        <begin position="23"/>
        <end position="298"/>
    </location>
</feature>
<keyword evidence="2" id="KW-0472">Membrane</keyword>
<organism evidence="4 5">
    <name type="scientific">Litoreibacter roseus</name>
    <dbReference type="NCBI Taxonomy" id="2601869"/>
    <lineage>
        <taxon>Bacteria</taxon>
        <taxon>Pseudomonadati</taxon>
        <taxon>Pseudomonadota</taxon>
        <taxon>Alphaproteobacteria</taxon>
        <taxon>Rhodobacterales</taxon>
        <taxon>Roseobacteraceae</taxon>
        <taxon>Litoreibacter</taxon>
    </lineage>
</organism>
<evidence type="ECO:0008006" key="6">
    <source>
        <dbReference type="Google" id="ProtNLM"/>
    </source>
</evidence>
<accession>A0A6N6JBX0</accession>
<feature type="transmembrane region" description="Helical" evidence="2">
    <location>
        <begin position="272"/>
        <end position="290"/>
    </location>
</feature>
<reference evidence="4 5" key="1">
    <citation type="submission" date="2019-12" db="EMBL/GenBank/DDBJ databases">
        <title>Litoreibacter badius sp. nov., a novel bacteriochlorophyll a-containing bacterium in the genus Litoreibacter.</title>
        <authorList>
            <person name="Kanamuro M."/>
            <person name="Takabe Y."/>
            <person name="Mori K."/>
            <person name="Takaichi S."/>
            <person name="Hanada S."/>
        </authorList>
    </citation>
    <scope>NUCLEOTIDE SEQUENCE [LARGE SCALE GENOMIC DNA]</scope>
    <source>
        <strain evidence="4 5">K6</strain>
    </source>
</reference>
<protein>
    <recommendedName>
        <fullName evidence="6">VPLPA-CTERM protein sorting domain-containing protein</fullName>
    </recommendedName>
</protein>
<evidence type="ECO:0000256" key="2">
    <source>
        <dbReference type="SAM" id="Phobius"/>
    </source>
</evidence>